<reference evidence="7 8" key="1">
    <citation type="submission" date="2020-04" db="EMBL/GenBank/DDBJ databases">
        <title>Perkinsus olseni comparative genomics.</title>
        <authorList>
            <person name="Bogema D.R."/>
        </authorList>
    </citation>
    <scope>NUCLEOTIDE SEQUENCE [LARGE SCALE GENOMIC DNA]</scope>
    <source>
        <strain evidence="5">ATCC PRA-179</strain>
        <strain evidence="6">ATCC PRA-31</strain>
    </source>
</reference>
<evidence type="ECO:0000313" key="5">
    <source>
        <dbReference type="EMBL" id="KAF4652738.1"/>
    </source>
</evidence>
<proteinExistence type="predicted"/>
<evidence type="ECO:0000313" key="8">
    <source>
        <dbReference type="Proteomes" id="UP000572268"/>
    </source>
</evidence>
<evidence type="ECO:0000259" key="4">
    <source>
        <dbReference type="Pfam" id="PF13863"/>
    </source>
</evidence>
<feature type="compositionally biased region" description="Acidic residues" evidence="3">
    <location>
        <begin position="263"/>
        <end position="274"/>
    </location>
</feature>
<dbReference type="Proteomes" id="UP000572268">
    <property type="component" value="Unassembled WGS sequence"/>
</dbReference>
<evidence type="ECO:0000313" key="7">
    <source>
        <dbReference type="Proteomes" id="UP000570595"/>
    </source>
</evidence>
<dbReference type="EMBL" id="JABAHT010000690">
    <property type="protein sequence ID" value="KAF4652738.1"/>
    <property type="molecule type" value="Genomic_DNA"/>
</dbReference>
<dbReference type="InterPro" id="IPR025252">
    <property type="entry name" value="DUF4200"/>
</dbReference>
<gene>
    <name evidence="5" type="primary">CCDC37_2</name>
    <name evidence="6" type="ORF">FOL46_008621</name>
    <name evidence="5" type="ORF">FOZ61_009455</name>
</gene>
<evidence type="ECO:0000313" key="6">
    <source>
        <dbReference type="EMBL" id="KAF4672653.1"/>
    </source>
</evidence>
<dbReference type="Pfam" id="PF13863">
    <property type="entry name" value="DUF4200"/>
    <property type="match status" value="1"/>
</dbReference>
<dbReference type="PANTHER" id="PTHR21683">
    <property type="entry name" value="COILED-COIL DOMAIN-CONTAINING PROTEIN 42 LIKE-2-LIKE-RELATED"/>
    <property type="match status" value="1"/>
</dbReference>
<protein>
    <submittedName>
        <fullName evidence="5">Coiled-coil domain containing</fullName>
    </submittedName>
</protein>
<dbReference type="AlphaFoldDB" id="A0A7J6KZW0"/>
<feature type="region of interest" description="Disordered" evidence="3">
    <location>
        <begin position="263"/>
        <end position="295"/>
    </location>
</feature>
<dbReference type="EMBL" id="JABANN010000070">
    <property type="protein sequence ID" value="KAF4672653.1"/>
    <property type="molecule type" value="Genomic_DNA"/>
</dbReference>
<dbReference type="Proteomes" id="UP000570595">
    <property type="component" value="Unassembled WGS sequence"/>
</dbReference>
<feature type="region of interest" description="Disordered" evidence="3">
    <location>
        <begin position="45"/>
        <end position="66"/>
    </location>
</feature>
<feature type="domain" description="DUF4200" evidence="4">
    <location>
        <begin position="109"/>
        <end position="226"/>
    </location>
</feature>
<name>A0A7J6KZW0_PEROL</name>
<comment type="caution">
    <text evidence="5">The sequence shown here is derived from an EMBL/GenBank/DDBJ whole genome shotgun (WGS) entry which is preliminary data.</text>
</comment>
<evidence type="ECO:0000256" key="2">
    <source>
        <dbReference type="SAM" id="Coils"/>
    </source>
</evidence>
<evidence type="ECO:0000256" key="3">
    <source>
        <dbReference type="SAM" id="MobiDB-lite"/>
    </source>
</evidence>
<feature type="region of interest" description="Disordered" evidence="3">
    <location>
        <begin position="1"/>
        <end position="28"/>
    </location>
</feature>
<feature type="coiled-coil region" evidence="2">
    <location>
        <begin position="176"/>
        <end position="210"/>
    </location>
</feature>
<organism evidence="5 7">
    <name type="scientific">Perkinsus olseni</name>
    <name type="common">Perkinsus atlanticus</name>
    <dbReference type="NCBI Taxonomy" id="32597"/>
    <lineage>
        <taxon>Eukaryota</taxon>
        <taxon>Sar</taxon>
        <taxon>Alveolata</taxon>
        <taxon>Perkinsozoa</taxon>
        <taxon>Perkinsea</taxon>
        <taxon>Perkinsida</taxon>
        <taxon>Perkinsidae</taxon>
        <taxon>Perkinsus</taxon>
    </lineage>
</organism>
<feature type="region of interest" description="Disordered" evidence="3">
    <location>
        <begin position="496"/>
        <end position="518"/>
    </location>
</feature>
<accession>A0A7J6KZW0</accession>
<dbReference type="PANTHER" id="PTHR21683:SF3">
    <property type="entry name" value="CILIA AND FLAGELLA ASSOCIATED PROTEIN 100"/>
    <property type="match status" value="1"/>
</dbReference>
<dbReference type="OrthoDB" id="10264063at2759"/>
<dbReference type="InterPro" id="IPR051147">
    <property type="entry name" value="CFAP_domain-containing"/>
</dbReference>
<evidence type="ECO:0000256" key="1">
    <source>
        <dbReference type="ARBA" id="ARBA00023054"/>
    </source>
</evidence>
<dbReference type="GO" id="GO:0005856">
    <property type="term" value="C:cytoskeleton"/>
    <property type="evidence" value="ECO:0007669"/>
    <property type="project" value="UniProtKB-ARBA"/>
</dbReference>
<keyword evidence="1 2" id="KW-0175">Coiled coil</keyword>
<sequence length="598" mass="69647">MTSQPASDDIFPGLDVDPALPDPANPFLIPPDDEIFLMRDHERRVRQREREKTKRMKVWQKTTASSRMGRVEKPIMSELARANSIRRRIEANRADSEPPRRERENVSDFLSKKRDMFLVQMSLDVKRNEIRKLEEKAKMKGEALEKSKQVLEEDIARFDKFLQANDALAHKAMKTADNLSKKKQERTVKLKQLKAQLLVIQSEITKLQEQMEDCLKYKTFLEKLTPAEWTAQQEEAKRLRKRQRRKAYIQKRRGEIDQSVEEALAEEEQEVDREIEEKSKSKGRRHRGSRRNDLTEEDIIAMKEKEMEIRRRRHRAQHPDEEQIATYYDREVAESSDEDLPMYFKKPKQLLDLFSTLEEQNLFLIQNGQETQQQLEDMEMRLQETHGTLGVKARQLERENWEIAGRIGTKQRDCDKLEARVTSRSDSGGIKGLLKELADAMASMFATCGYDTDRDAEPLMMLSSAEAKLEEWLEILTDAEATGGSLAEVVARMEREKERERRDRVREEKIQAQNEKNEERLRNSLLRSQAPIFKKCGKQLMFRSAPSRKEVEEVADMAAEEHAEAIAKLFGSHPPRNIAYVAPGKRNSILAKKGTKKQ</sequence>